<dbReference type="InParanoid" id="C7PXE7"/>
<organism evidence="3 4">
    <name type="scientific">Catenulispora acidiphila (strain DSM 44928 / JCM 14897 / NBRC 102108 / NRRL B-24433 / ID139908)</name>
    <dbReference type="NCBI Taxonomy" id="479433"/>
    <lineage>
        <taxon>Bacteria</taxon>
        <taxon>Bacillati</taxon>
        <taxon>Actinomycetota</taxon>
        <taxon>Actinomycetes</taxon>
        <taxon>Catenulisporales</taxon>
        <taxon>Catenulisporaceae</taxon>
        <taxon>Catenulispora</taxon>
    </lineage>
</organism>
<dbReference type="STRING" id="479433.Caci_0561"/>
<dbReference type="Pfam" id="PF03795">
    <property type="entry name" value="YCII"/>
    <property type="match status" value="1"/>
</dbReference>
<dbReference type="Gene3D" id="3.30.70.1060">
    <property type="entry name" value="Dimeric alpha+beta barrel"/>
    <property type="match status" value="1"/>
</dbReference>
<dbReference type="SUPFAM" id="SSF54909">
    <property type="entry name" value="Dimeric alpha+beta barrel"/>
    <property type="match status" value="1"/>
</dbReference>
<evidence type="ECO:0000313" key="3">
    <source>
        <dbReference type="EMBL" id="ACU69498.1"/>
    </source>
</evidence>
<gene>
    <name evidence="3" type="ordered locus">Caci_0561</name>
</gene>
<evidence type="ECO:0000256" key="1">
    <source>
        <dbReference type="ARBA" id="ARBA00007689"/>
    </source>
</evidence>
<dbReference type="HOGENOM" id="CLU_130902_2_2_11"/>
<proteinExistence type="inferred from homology"/>
<sequence>MAQYAILLFDTAGAGDYTPEQQQASQRHAEDLIESGVLSSAYALDSVETATSVRGDAVTDGPFIDAKEVVAGFYVVEAPDLDAALELAKRNPAVQWGRGGIEVRPVVGSLPPSTR</sequence>
<dbReference type="InterPro" id="IPR011008">
    <property type="entry name" value="Dimeric_a/b-barrel"/>
</dbReference>
<comment type="similarity">
    <text evidence="1">Belongs to the YciI family.</text>
</comment>
<reference evidence="3 4" key="1">
    <citation type="journal article" date="2009" name="Stand. Genomic Sci.">
        <title>Complete genome sequence of Catenulispora acidiphila type strain (ID 139908).</title>
        <authorList>
            <person name="Copeland A."/>
            <person name="Lapidus A."/>
            <person name="Glavina Del Rio T."/>
            <person name="Nolan M."/>
            <person name="Lucas S."/>
            <person name="Chen F."/>
            <person name="Tice H."/>
            <person name="Cheng J.F."/>
            <person name="Bruce D."/>
            <person name="Goodwin L."/>
            <person name="Pitluck S."/>
            <person name="Mikhailova N."/>
            <person name="Pati A."/>
            <person name="Ivanova N."/>
            <person name="Mavromatis K."/>
            <person name="Chen A."/>
            <person name="Palaniappan K."/>
            <person name="Chain P."/>
            <person name="Land M."/>
            <person name="Hauser L."/>
            <person name="Chang Y.J."/>
            <person name="Jeffries C.D."/>
            <person name="Chertkov O."/>
            <person name="Brettin T."/>
            <person name="Detter J.C."/>
            <person name="Han C."/>
            <person name="Ali Z."/>
            <person name="Tindall B.J."/>
            <person name="Goker M."/>
            <person name="Bristow J."/>
            <person name="Eisen J.A."/>
            <person name="Markowitz V."/>
            <person name="Hugenholtz P."/>
            <person name="Kyrpides N.C."/>
            <person name="Klenk H.P."/>
        </authorList>
    </citation>
    <scope>NUCLEOTIDE SEQUENCE [LARGE SCALE GENOMIC DNA]</scope>
    <source>
        <strain evidence="4">DSM 44928 / JCM 14897 / NBRC 102108 / NRRL B-24433 / ID139908</strain>
    </source>
</reference>
<dbReference type="EMBL" id="CP001700">
    <property type="protein sequence ID" value="ACU69498.1"/>
    <property type="molecule type" value="Genomic_DNA"/>
</dbReference>
<dbReference type="PANTHER" id="PTHR35174">
    <property type="entry name" value="BLL7171 PROTEIN-RELATED"/>
    <property type="match status" value="1"/>
</dbReference>
<protein>
    <submittedName>
        <fullName evidence="3">YCII-related protein</fullName>
    </submittedName>
</protein>
<dbReference type="Proteomes" id="UP000000851">
    <property type="component" value="Chromosome"/>
</dbReference>
<dbReference type="AlphaFoldDB" id="C7PXE7"/>
<dbReference type="InterPro" id="IPR005545">
    <property type="entry name" value="YCII"/>
</dbReference>
<name>C7PXE7_CATAD</name>
<keyword evidence="4" id="KW-1185">Reference proteome</keyword>
<dbReference type="RefSeq" id="WP_012784793.1">
    <property type="nucleotide sequence ID" value="NC_013131.1"/>
</dbReference>
<dbReference type="eggNOG" id="COG3795">
    <property type="taxonomic scope" value="Bacteria"/>
</dbReference>
<evidence type="ECO:0000313" key="4">
    <source>
        <dbReference type="Proteomes" id="UP000000851"/>
    </source>
</evidence>
<dbReference type="KEGG" id="cai:Caci_0561"/>
<dbReference type="OrthoDB" id="668782at2"/>
<evidence type="ECO:0000259" key="2">
    <source>
        <dbReference type="Pfam" id="PF03795"/>
    </source>
</evidence>
<accession>C7PXE7</accession>
<feature type="domain" description="YCII-related" evidence="2">
    <location>
        <begin position="18"/>
        <end position="107"/>
    </location>
</feature>
<dbReference type="PANTHER" id="PTHR35174:SF3">
    <property type="entry name" value="BLL7171 PROTEIN"/>
    <property type="match status" value="1"/>
</dbReference>